<feature type="compositionally biased region" description="Basic and acidic residues" evidence="2">
    <location>
        <begin position="303"/>
        <end position="313"/>
    </location>
</feature>
<sequence length="355" mass="39103">MWDSFFGLGFKASKCKTLLRLAMARIKLLRNKRDLQIKQLRKEIAHLLTSGQEPSAHIRVEHIFREENILAAYDILELFCELITVRLPIIESQKLCPLDLKEAISSLIFAAPRCADLPELQQIQGLFAVKYGKEFAAAATELCPDCGVNRRIIEKLSVQAPSGEVKLKLMKEIAAEHNVDWDPTDFEAGLLKAPEDLLDGPTSFLEAHEMPLQSQGKESPVKPLDKDPMAPSTSEPPLPPLRQSNYADVAAAVRAAAESADRAVAAARAAAEFARQQAEHGKVKSSKSQAATAGNAGEEVDEEKASIGKKDAESQAEMEDAAEEKTFSKSEAHQVVEEEQQQQQQEKESIPVKKK</sequence>
<organism evidence="3 4">
    <name type="scientific">Sphagnum jensenii</name>
    <dbReference type="NCBI Taxonomy" id="128206"/>
    <lineage>
        <taxon>Eukaryota</taxon>
        <taxon>Viridiplantae</taxon>
        <taxon>Streptophyta</taxon>
        <taxon>Embryophyta</taxon>
        <taxon>Bryophyta</taxon>
        <taxon>Sphagnophytina</taxon>
        <taxon>Sphagnopsida</taxon>
        <taxon>Sphagnales</taxon>
        <taxon>Sphagnaceae</taxon>
        <taxon>Sphagnum</taxon>
    </lineage>
</organism>
<dbReference type="InterPro" id="IPR005061">
    <property type="entry name" value="Ist1"/>
</dbReference>
<evidence type="ECO:0000313" key="4">
    <source>
        <dbReference type="Proteomes" id="UP001497522"/>
    </source>
</evidence>
<feature type="compositionally biased region" description="Basic and acidic residues" evidence="2">
    <location>
        <begin position="323"/>
        <end position="336"/>
    </location>
</feature>
<dbReference type="Pfam" id="PF03398">
    <property type="entry name" value="Ist1"/>
    <property type="match status" value="1"/>
</dbReference>
<feature type="region of interest" description="Disordered" evidence="2">
    <location>
        <begin position="211"/>
        <end position="242"/>
    </location>
</feature>
<evidence type="ECO:0008006" key="5">
    <source>
        <dbReference type="Google" id="ProtNLM"/>
    </source>
</evidence>
<name>A0ABP1B6J8_9BRYO</name>
<evidence type="ECO:0000256" key="1">
    <source>
        <dbReference type="ARBA" id="ARBA00005536"/>
    </source>
</evidence>
<evidence type="ECO:0000313" key="3">
    <source>
        <dbReference type="EMBL" id="CAK9870783.1"/>
    </source>
</evidence>
<accession>A0ABP1B6J8</accession>
<comment type="similarity">
    <text evidence="1">Belongs to the IST1 family.</text>
</comment>
<proteinExistence type="inferred from homology"/>
<gene>
    <name evidence="3" type="ORF">CSSPJE1EN2_LOCUS13451</name>
</gene>
<protein>
    <recommendedName>
        <fullName evidence="5">IST1-like protein</fullName>
    </recommendedName>
</protein>
<dbReference type="Gene3D" id="1.20.1260.60">
    <property type="entry name" value="Vacuolar protein sorting-associated protein Ist1"/>
    <property type="match status" value="1"/>
</dbReference>
<keyword evidence="4" id="KW-1185">Reference proteome</keyword>
<feature type="compositionally biased region" description="Low complexity" evidence="2">
    <location>
        <begin position="267"/>
        <end position="276"/>
    </location>
</feature>
<dbReference type="PANTHER" id="PTHR12161:SF55">
    <property type="entry name" value="REGULATOR OF VPS4 ACTIVITY IN THE MVB PATHWAY PROTEIN"/>
    <property type="match status" value="1"/>
</dbReference>
<feature type="region of interest" description="Disordered" evidence="2">
    <location>
        <begin position="267"/>
        <end position="355"/>
    </location>
</feature>
<feature type="non-terminal residue" evidence="3">
    <location>
        <position position="355"/>
    </location>
</feature>
<dbReference type="EMBL" id="OZ023703">
    <property type="protein sequence ID" value="CAK9870783.1"/>
    <property type="molecule type" value="Genomic_DNA"/>
</dbReference>
<dbReference type="PANTHER" id="PTHR12161">
    <property type="entry name" value="IST1 FAMILY MEMBER"/>
    <property type="match status" value="1"/>
</dbReference>
<feature type="compositionally biased region" description="Basic and acidic residues" evidence="2">
    <location>
        <begin position="219"/>
        <end position="228"/>
    </location>
</feature>
<feature type="compositionally biased region" description="Basic and acidic residues" evidence="2">
    <location>
        <begin position="345"/>
        <end position="355"/>
    </location>
</feature>
<reference evidence="3 4" key="1">
    <citation type="submission" date="2024-03" db="EMBL/GenBank/DDBJ databases">
        <authorList>
            <consortium name="ELIXIR-Norway"/>
            <consortium name="Elixir Norway"/>
        </authorList>
    </citation>
    <scope>NUCLEOTIDE SEQUENCE [LARGE SCALE GENOMIC DNA]</scope>
</reference>
<dbReference type="Proteomes" id="UP001497522">
    <property type="component" value="Chromosome 2"/>
</dbReference>
<evidence type="ECO:0000256" key="2">
    <source>
        <dbReference type="SAM" id="MobiDB-lite"/>
    </source>
</evidence>
<dbReference type="InterPro" id="IPR042277">
    <property type="entry name" value="IST1-like"/>
</dbReference>